<dbReference type="InterPro" id="IPR052337">
    <property type="entry name" value="SAT4-like"/>
</dbReference>
<accession>A0A0G4PQT1</accession>
<dbReference type="PANTHER" id="PTHR33048:SF93">
    <property type="entry name" value="INTEGRAL MEMBRANE PROTEIN"/>
    <property type="match status" value="1"/>
</dbReference>
<keyword evidence="10" id="KW-1185">Reference proteome</keyword>
<feature type="transmembrane region" description="Helical" evidence="7">
    <location>
        <begin position="121"/>
        <end position="142"/>
    </location>
</feature>
<comment type="subcellular location">
    <subcellularLocation>
        <location evidence="1">Membrane</location>
        <topology evidence="1">Multi-pass membrane protein</topology>
    </subcellularLocation>
</comment>
<evidence type="ECO:0000256" key="4">
    <source>
        <dbReference type="ARBA" id="ARBA00023136"/>
    </source>
</evidence>
<reference evidence="9 10" key="1">
    <citation type="journal article" date="2014" name="Nat. Commun.">
        <title>Multiple recent horizontal transfers of a large genomic region in cheese making fungi.</title>
        <authorList>
            <person name="Cheeseman K."/>
            <person name="Ropars J."/>
            <person name="Renault P."/>
            <person name="Dupont J."/>
            <person name="Gouzy J."/>
            <person name="Branca A."/>
            <person name="Abraham A.L."/>
            <person name="Ceppi M."/>
            <person name="Conseiller E."/>
            <person name="Debuchy R."/>
            <person name="Malagnac F."/>
            <person name="Goarin A."/>
            <person name="Silar P."/>
            <person name="Lacoste S."/>
            <person name="Sallet E."/>
            <person name="Bensimon A."/>
            <person name="Giraud T."/>
            <person name="Brygoo Y."/>
        </authorList>
    </citation>
    <scope>NUCLEOTIDE SEQUENCE [LARGE SCALE GENOMIC DNA]</scope>
    <source>
        <strain evidence="10">FM 013</strain>
    </source>
</reference>
<feature type="transmembrane region" description="Helical" evidence="7">
    <location>
        <begin position="201"/>
        <end position="220"/>
    </location>
</feature>
<dbReference type="Pfam" id="PF20684">
    <property type="entry name" value="Fung_rhodopsin"/>
    <property type="match status" value="1"/>
</dbReference>
<feature type="domain" description="Rhodopsin" evidence="8">
    <location>
        <begin position="27"/>
        <end position="265"/>
    </location>
</feature>
<dbReference type="PANTHER" id="PTHR33048">
    <property type="entry name" value="PTH11-LIKE INTEGRAL MEMBRANE PROTEIN (AFU_ORTHOLOGUE AFUA_5G11245)"/>
    <property type="match status" value="1"/>
</dbReference>
<feature type="region of interest" description="Disordered" evidence="6">
    <location>
        <begin position="278"/>
        <end position="385"/>
    </location>
</feature>
<feature type="transmembrane region" description="Helical" evidence="7">
    <location>
        <begin position="162"/>
        <end position="189"/>
    </location>
</feature>
<keyword evidence="3 7" id="KW-1133">Transmembrane helix</keyword>
<evidence type="ECO:0000256" key="3">
    <source>
        <dbReference type="ARBA" id="ARBA00022989"/>
    </source>
</evidence>
<evidence type="ECO:0000256" key="6">
    <source>
        <dbReference type="SAM" id="MobiDB-lite"/>
    </source>
</evidence>
<keyword evidence="2 7" id="KW-0812">Transmembrane</keyword>
<evidence type="ECO:0000256" key="1">
    <source>
        <dbReference type="ARBA" id="ARBA00004141"/>
    </source>
</evidence>
<dbReference type="GO" id="GO:0016020">
    <property type="term" value="C:membrane"/>
    <property type="evidence" value="ECO:0007669"/>
    <property type="project" value="UniProtKB-SubCell"/>
</dbReference>
<feature type="transmembrane region" description="Helical" evidence="7">
    <location>
        <begin position="12"/>
        <end position="31"/>
    </location>
</feature>
<dbReference type="Proteomes" id="UP000053732">
    <property type="component" value="Unassembled WGS sequence"/>
</dbReference>
<dbReference type="EMBL" id="HG793161">
    <property type="protein sequence ID" value="CRL28476.1"/>
    <property type="molecule type" value="Genomic_DNA"/>
</dbReference>
<gene>
    <name evidence="9" type="ORF">PCAMFM013_S028g000029</name>
</gene>
<evidence type="ECO:0000313" key="9">
    <source>
        <dbReference type="EMBL" id="CRL28476.1"/>
    </source>
</evidence>
<evidence type="ECO:0000256" key="2">
    <source>
        <dbReference type="ARBA" id="ARBA00022692"/>
    </source>
</evidence>
<name>A0A0G4PQT1_PENC3</name>
<feature type="compositionally biased region" description="Polar residues" evidence="6">
    <location>
        <begin position="344"/>
        <end position="357"/>
    </location>
</feature>
<protein>
    <submittedName>
        <fullName evidence="9">Str. FM013</fullName>
    </submittedName>
</protein>
<sequence>MTLRGKGPTLVGVLWFETILCMIVLGLRIYTRTVIRRSTGWDDLLLIVTWVLMVAFAALCTASAHHGMGVHAGELGIEDTTLGMLLLLIGQSVIAISMGLSKCAVAAFLMRIVVKKWHKIFLWFWNISIMTLSVLLAITVFAQCTPVQSIWDSRVPSNGCSLNLTIMATIMCAWSAVLDFVLALFPWVALWNLNMKKKEKYTICLSLSLGIFAGICGVIRTTGLDALTQSTDYLYATTDSVMWTMSELTTTIICVSIPALRPLYRSIRGTLSSNDASNYNDLPPYGKSSGGRSGGRSGGPTFAMDTVTTTTVHGKDIDSESRDSGRNEGHGEDTDTRHILQHPSPHSTGIYQVNEVTVSYEDRRPGDVMPGDNMPSIPVKARQHI</sequence>
<evidence type="ECO:0000313" key="10">
    <source>
        <dbReference type="Proteomes" id="UP000053732"/>
    </source>
</evidence>
<feature type="transmembrane region" description="Helical" evidence="7">
    <location>
        <begin position="43"/>
        <end position="64"/>
    </location>
</feature>
<dbReference type="AlphaFoldDB" id="A0A0G4PQT1"/>
<evidence type="ECO:0000256" key="7">
    <source>
        <dbReference type="SAM" id="Phobius"/>
    </source>
</evidence>
<feature type="transmembrane region" description="Helical" evidence="7">
    <location>
        <begin position="240"/>
        <end position="260"/>
    </location>
</feature>
<feature type="transmembrane region" description="Helical" evidence="7">
    <location>
        <begin position="84"/>
        <end position="109"/>
    </location>
</feature>
<comment type="similarity">
    <text evidence="5">Belongs to the SAT4 family.</text>
</comment>
<feature type="compositionally biased region" description="Basic and acidic residues" evidence="6">
    <location>
        <begin position="313"/>
        <end position="338"/>
    </location>
</feature>
<keyword evidence="4 7" id="KW-0472">Membrane</keyword>
<evidence type="ECO:0000256" key="5">
    <source>
        <dbReference type="ARBA" id="ARBA00038359"/>
    </source>
</evidence>
<dbReference type="InterPro" id="IPR049326">
    <property type="entry name" value="Rhodopsin_dom_fungi"/>
</dbReference>
<evidence type="ECO:0000259" key="8">
    <source>
        <dbReference type="Pfam" id="PF20684"/>
    </source>
</evidence>
<organism evidence="9 10">
    <name type="scientific">Penicillium camemberti (strain FM 013)</name>
    <dbReference type="NCBI Taxonomy" id="1429867"/>
    <lineage>
        <taxon>Eukaryota</taxon>
        <taxon>Fungi</taxon>
        <taxon>Dikarya</taxon>
        <taxon>Ascomycota</taxon>
        <taxon>Pezizomycotina</taxon>
        <taxon>Eurotiomycetes</taxon>
        <taxon>Eurotiomycetidae</taxon>
        <taxon>Eurotiales</taxon>
        <taxon>Aspergillaceae</taxon>
        <taxon>Penicillium</taxon>
    </lineage>
</organism>
<proteinExistence type="inferred from homology"/>
<feature type="compositionally biased region" description="Gly residues" evidence="6">
    <location>
        <begin position="288"/>
        <end position="298"/>
    </location>
</feature>